<dbReference type="STRING" id="1437608.GCA_000771645_01182"/>
<dbReference type="EMBL" id="JGYN01000001">
    <property type="protein sequence ID" value="KFI53926.1"/>
    <property type="molecule type" value="Genomic_DNA"/>
</dbReference>
<dbReference type="RefSeq" id="WP_033495121.1">
    <property type="nucleotide sequence ID" value="NZ_JDUU01000023.1"/>
</dbReference>
<feature type="compositionally biased region" description="Low complexity" evidence="1">
    <location>
        <begin position="56"/>
        <end position="67"/>
    </location>
</feature>
<proteinExistence type="predicted"/>
<feature type="region of interest" description="Disordered" evidence="1">
    <location>
        <begin position="1"/>
        <end position="74"/>
    </location>
</feature>
<sequence length="277" mass="28593">MSDDRNNDADKPDNLNSDDFSSDDAHFSDEELEAALAGFEQEFKDSDGNADHGDAGNDVGSAVADSADAAHDGDKDLDAELADLSAQFDAAADTDATDTGAQGEDGQPADLSSQFEDELAGLLGNKAKAAVIITRVASAQLLAAFCQLSDISADCVEAPEGAVAVLRSLDGDGPEAAAKDLTTVVDGMAVVLAVNRADKLEATMYLRGKPGETFAPPILFNATAPFVEDLMLGIGGLDSLKAQGTTIVASSSLTHDQAMQVLAEHTRFGRGGSRSIQ</sequence>
<protein>
    <submittedName>
        <fullName evidence="2">Uncharacterized protein</fullName>
    </submittedName>
</protein>
<gene>
    <name evidence="2" type="ORF">BBIA_1275</name>
</gene>
<evidence type="ECO:0000313" key="2">
    <source>
        <dbReference type="EMBL" id="KFI53926.1"/>
    </source>
</evidence>
<feature type="compositionally biased region" description="Basic and acidic residues" evidence="1">
    <location>
        <begin position="41"/>
        <end position="55"/>
    </location>
</feature>
<keyword evidence="3" id="KW-1185">Reference proteome</keyword>
<organism evidence="2 3">
    <name type="scientific">Bifidobacterium biavatii DSM 23969</name>
    <dbReference type="NCBI Taxonomy" id="1437608"/>
    <lineage>
        <taxon>Bacteria</taxon>
        <taxon>Bacillati</taxon>
        <taxon>Actinomycetota</taxon>
        <taxon>Actinomycetes</taxon>
        <taxon>Bifidobacteriales</taxon>
        <taxon>Bifidobacteriaceae</taxon>
        <taxon>Bifidobacterium</taxon>
    </lineage>
</organism>
<feature type="compositionally biased region" description="Low complexity" evidence="1">
    <location>
        <begin position="92"/>
        <end position="106"/>
    </location>
</feature>
<evidence type="ECO:0000313" key="3">
    <source>
        <dbReference type="Proteomes" id="UP000029108"/>
    </source>
</evidence>
<name>A0A087A576_9BIFI</name>
<feature type="region of interest" description="Disordered" evidence="1">
    <location>
        <begin position="92"/>
        <end position="111"/>
    </location>
</feature>
<accession>A0A087A576</accession>
<dbReference type="Proteomes" id="UP000029108">
    <property type="component" value="Unassembled WGS sequence"/>
</dbReference>
<feature type="compositionally biased region" description="Basic and acidic residues" evidence="1">
    <location>
        <begin position="1"/>
        <end position="13"/>
    </location>
</feature>
<dbReference type="AlphaFoldDB" id="A0A087A576"/>
<reference evidence="2 3" key="1">
    <citation type="submission" date="2014-03" db="EMBL/GenBank/DDBJ databases">
        <title>Genomics of Bifidobacteria.</title>
        <authorList>
            <person name="Ventura M."/>
            <person name="Milani C."/>
            <person name="Lugli G.A."/>
        </authorList>
    </citation>
    <scope>NUCLEOTIDE SEQUENCE [LARGE SCALE GENOMIC DNA]</scope>
    <source>
        <strain evidence="2 3">DSM 23969</strain>
    </source>
</reference>
<dbReference type="eggNOG" id="ENOG5033E2Y">
    <property type="taxonomic scope" value="Bacteria"/>
</dbReference>
<evidence type="ECO:0000256" key="1">
    <source>
        <dbReference type="SAM" id="MobiDB-lite"/>
    </source>
</evidence>
<comment type="caution">
    <text evidence="2">The sequence shown here is derived from an EMBL/GenBank/DDBJ whole genome shotgun (WGS) entry which is preliminary data.</text>
</comment>